<dbReference type="GO" id="GO:0009228">
    <property type="term" value="P:thiamine biosynthetic process"/>
    <property type="evidence" value="ECO:0007669"/>
    <property type="project" value="UniProtKB-KW"/>
</dbReference>
<evidence type="ECO:0008006" key="6">
    <source>
        <dbReference type="Google" id="ProtNLM"/>
    </source>
</evidence>
<evidence type="ECO:0000256" key="1">
    <source>
        <dbReference type="ARBA" id="ARBA00022977"/>
    </source>
</evidence>
<dbReference type="InterPro" id="IPR006283">
    <property type="entry name" value="ThiL-like"/>
</dbReference>
<dbReference type="PANTHER" id="PTHR30270:SF0">
    <property type="entry name" value="THIAMINE-MONOPHOSPHATE KINASE"/>
    <property type="match status" value="1"/>
</dbReference>
<evidence type="ECO:0000313" key="4">
    <source>
        <dbReference type="EMBL" id="ETX09819.1"/>
    </source>
</evidence>
<protein>
    <recommendedName>
        <fullName evidence="6">AIR synthase</fullName>
    </recommendedName>
</protein>
<evidence type="ECO:0000313" key="5">
    <source>
        <dbReference type="Proteomes" id="UP000054058"/>
    </source>
</evidence>
<dbReference type="RefSeq" id="WP_051436284.1">
    <property type="nucleotide sequence ID" value="NZ_JAMB01000014.1"/>
</dbReference>
<organism evidence="4 5">
    <name type="scientific">Marinomonas ushuaiensis DSM 15871</name>
    <dbReference type="NCBI Taxonomy" id="1122207"/>
    <lineage>
        <taxon>Bacteria</taxon>
        <taxon>Pseudomonadati</taxon>
        <taxon>Pseudomonadota</taxon>
        <taxon>Gammaproteobacteria</taxon>
        <taxon>Oceanospirillales</taxon>
        <taxon>Oceanospirillaceae</taxon>
        <taxon>Marinomonas</taxon>
    </lineage>
</organism>
<dbReference type="InterPro" id="IPR011413">
    <property type="entry name" value="UCP036540_AIR"/>
</dbReference>
<comment type="caution">
    <text evidence="4">The sequence shown here is derived from an EMBL/GenBank/DDBJ whole genome shotgun (WGS) entry which is preliminary data.</text>
</comment>
<sequence length="339" mass="37163">MLESLLNKVRRYPGVMSKVALAPVISSFEKCNSSGFSNGDDTAVLKNLDGYDLFAIEGFIPNFVAQDPWFAGWCGVMVNVSDIAAMGGRPRAVVNALWQSSDESAKQIFAGMKAASDAYGVPIVGGHTSHKSDTTQLAVSILGHANNVLSSFEAKSGDAIIVAMDQRGEFRAPYLNWNATTNAPTERLRGDLELLPLLAEKGYLTGCKDISQAGLLGTLAMFMDCSKTGADIFLNDIPKPKQVNWEDWLCAFPSFGFLMTCPVDQIDEVLTLFQQRDIDSACIGQVTERPSINVTFVDEANVINKEKTDTKQTAVFWDFEKNHFLGFRKSEDQKESLCL</sequence>
<keyword evidence="5" id="KW-1185">Reference proteome</keyword>
<dbReference type="InterPro" id="IPR010918">
    <property type="entry name" value="PurM-like_C_dom"/>
</dbReference>
<dbReference type="InterPro" id="IPR024030">
    <property type="entry name" value="AIR_synthase-rel_sll0787"/>
</dbReference>
<dbReference type="PANTHER" id="PTHR30270">
    <property type="entry name" value="THIAMINE-MONOPHOSPHATE KINASE"/>
    <property type="match status" value="1"/>
</dbReference>
<feature type="domain" description="PurM-like N-terminal" evidence="2">
    <location>
        <begin position="39"/>
        <end position="143"/>
    </location>
</feature>
<evidence type="ECO:0000259" key="2">
    <source>
        <dbReference type="Pfam" id="PF00586"/>
    </source>
</evidence>
<dbReference type="GO" id="GO:0009030">
    <property type="term" value="F:thiamine-phosphate kinase activity"/>
    <property type="evidence" value="ECO:0007669"/>
    <property type="project" value="InterPro"/>
</dbReference>
<dbReference type="InterPro" id="IPR036921">
    <property type="entry name" value="PurM-like_N_sf"/>
</dbReference>
<dbReference type="NCBIfam" id="TIGR04049">
    <property type="entry name" value="AIR_rel_sll0787"/>
    <property type="match status" value="1"/>
</dbReference>
<dbReference type="OrthoDB" id="9767928at2"/>
<dbReference type="PATRIC" id="fig|1122207.3.peg.2766"/>
<reference evidence="4 5" key="1">
    <citation type="submission" date="2014-01" db="EMBL/GenBank/DDBJ databases">
        <title>Marinomonas ushuaiensis DSM 15871 Genome Sequencing.</title>
        <authorList>
            <person name="Lai Q."/>
            <person name="Shao Z.S."/>
        </authorList>
    </citation>
    <scope>NUCLEOTIDE SEQUENCE [LARGE SCALE GENOMIC DNA]</scope>
    <source>
        <strain evidence="4 5">DSM 15871</strain>
    </source>
</reference>
<dbReference type="Pfam" id="PF00586">
    <property type="entry name" value="AIRS"/>
    <property type="match status" value="1"/>
</dbReference>
<dbReference type="Pfam" id="PF02769">
    <property type="entry name" value="AIRS_C"/>
    <property type="match status" value="1"/>
</dbReference>
<dbReference type="Gene3D" id="3.90.650.10">
    <property type="entry name" value="PurM-like C-terminal domain"/>
    <property type="match status" value="1"/>
</dbReference>
<dbReference type="SUPFAM" id="SSF56042">
    <property type="entry name" value="PurM C-terminal domain-like"/>
    <property type="match status" value="1"/>
</dbReference>
<dbReference type="Gene3D" id="3.30.1330.10">
    <property type="entry name" value="PurM-like, N-terminal domain"/>
    <property type="match status" value="1"/>
</dbReference>
<gene>
    <name evidence="4" type="ORF">MUS1_05735</name>
</gene>
<dbReference type="InterPro" id="IPR016188">
    <property type="entry name" value="PurM-like_N"/>
</dbReference>
<dbReference type="PIRSF" id="PIRSF036540">
    <property type="entry name" value="UCP036540_AIR"/>
    <property type="match status" value="1"/>
</dbReference>
<proteinExistence type="predicted"/>
<dbReference type="InterPro" id="IPR036676">
    <property type="entry name" value="PurM-like_C_sf"/>
</dbReference>
<accession>X7E168</accession>
<feature type="domain" description="PurM-like C-terminal" evidence="3">
    <location>
        <begin position="192"/>
        <end position="295"/>
    </location>
</feature>
<name>X7E168_9GAMM</name>
<evidence type="ECO:0000259" key="3">
    <source>
        <dbReference type="Pfam" id="PF02769"/>
    </source>
</evidence>
<dbReference type="Proteomes" id="UP000054058">
    <property type="component" value="Unassembled WGS sequence"/>
</dbReference>
<dbReference type="SUPFAM" id="SSF55326">
    <property type="entry name" value="PurM N-terminal domain-like"/>
    <property type="match status" value="1"/>
</dbReference>
<dbReference type="CDD" id="cd02192">
    <property type="entry name" value="PurM-like3"/>
    <property type="match status" value="1"/>
</dbReference>
<keyword evidence="1" id="KW-0784">Thiamine biosynthesis</keyword>
<dbReference type="STRING" id="1122207.MUS1_05735"/>
<dbReference type="AlphaFoldDB" id="X7E168"/>
<dbReference type="eggNOG" id="COG2144">
    <property type="taxonomic scope" value="Bacteria"/>
</dbReference>
<dbReference type="EMBL" id="JAMB01000014">
    <property type="protein sequence ID" value="ETX09819.1"/>
    <property type="molecule type" value="Genomic_DNA"/>
</dbReference>